<dbReference type="FunFam" id="3.40.50.300:FF:000293">
    <property type="entry name" value="ATP binding cassette subfamily C member 1"/>
    <property type="match status" value="1"/>
</dbReference>
<evidence type="ECO:0000256" key="6">
    <source>
        <dbReference type="ARBA" id="ARBA00022737"/>
    </source>
</evidence>
<feature type="domain" description="ABC transmembrane type-1" evidence="15">
    <location>
        <begin position="283"/>
        <end position="560"/>
    </location>
</feature>
<dbReference type="CDD" id="cd03250">
    <property type="entry name" value="ABCC_MRP_domain1"/>
    <property type="match status" value="1"/>
</dbReference>
<feature type="transmembrane region" description="Helical" evidence="13">
    <location>
        <begin position="98"/>
        <end position="116"/>
    </location>
</feature>
<dbReference type="SUPFAM" id="SSF90123">
    <property type="entry name" value="ABC transporter transmembrane region"/>
    <property type="match status" value="2"/>
</dbReference>
<dbReference type="InterPro" id="IPR003593">
    <property type="entry name" value="AAA+_ATPase"/>
</dbReference>
<dbReference type="Pfam" id="PF00664">
    <property type="entry name" value="ABC_membrane"/>
    <property type="match status" value="2"/>
</dbReference>
<reference evidence="16" key="1">
    <citation type="submission" date="2020-10" db="EMBL/GenBank/DDBJ databases">
        <authorList>
            <person name="Kim D.-H."/>
        </authorList>
    </citation>
    <scope>NUCLEOTIDE SEQUENCE</scope>
</reference>
<dbReference type="InterPro" id="IPR036640">
    <property type="entry name" value="ABC1_TM_sf"/>
</dbReference>
<feature type="domain" description="ABC transmembrane type-1" evidence="15">
    <location>
        <begin position="990"/>
        <end position="1269"/>
    </location>
</feature>
<keyword evidence="6" id="KW-0677">Repeat</keyword>
<feature type="transmembrane region" description="Helical" evidence="13">
    <location>
        <begin position="62"/>
        <end position="86"/>
    </location>
</feature>
<protein>
    <recommendedName>
        <fullName evidence="11">ABC-type glutathione-S-conjugate transporter</fullName>
        <ecNumber evidence="11">7.6.2.3</ecNumber>
    </recommendedName>
</protein>
<dbReference type="SMART" id="SM00382">
    <property type="entry name" value="AAA"/>
    <property type="match status" value="2"/>
</dbReference>
<feature type="transmembrane region" description="Helical" evidence="13">
    <location>
        <begin position="389"/>
        <end position="411"/>
    </location>
</feature>
<keyword evidence="7" id="KW-0547">Nucleotide-binding</keyword>
<evidence type="ECO:0000256" key="11">
    <source>
        <dbReference type="ARBA" id="ARBA00024220"/>
    </source>
</evidence>
<feature type="domain" description="ABC transporter" evidence="14">
    <location>
        <begin position="1306"/>
        <end position="1534"/>
    </location>
</feature>
<dbReference type="InterPro" id="IPR017871">
    <property type="entry name" value="ABC_transporter-like_CS"/>
</dbReference>
<organism evidence="16">
    <name type="scientific">Eurytemora affinis</name>
    <name type="common">Copepod</name>
    <name type="synonym">Temora affinis</name>
    <dbReference type="NCBI Taxonomy" id="88015"/>
    <lineage>
        <taxon>Eukaryota</taxon>
        <taxon>Metazoa</taxon>
        <taxon>Ecdysozoa</taxon>
        <taxon>Arthropoda</taxon>
        <taxon>Crustacea</taxon>
        <taxon>Multicrustacea</taxon>
        <taxon>Hexanauplia</taxon>
        <taxon>Copepoda</taxon>
        <taxon>Calanoida</taxon>
        <taxon>Temoridae</taxon>
        <taxon>Eurytemora</taxon>
    </lineage>
</organism>
<comment type="catalytic activity">
    <reaction evidence="12">
        <text>leukotriene C4(in) + ATP + H2O = leukotriene C4(out) + ADP + phosphate + H(+)</text>
        <dbReference type="Rhea" id="RHEA:38963"/>
        <dbReference type="ChEBI" id="CHEBI:15377"/>
        <dbReference type="ChEBI" id="CHEBI:15378"/>
        <dbReference type="ChEBI" id="CHEBI:30616"/>
        <dbReference type="ChEBI" id="CHEBI:43474"/>
        <dbReference type="ChEBI" id="CHEBI:57973"/>
        <dbReference type="ChEBI" id="CHEBI:456216"/>
    </reaction>
    <physiologicalReaction direction="left-to-right" evidence="12">
        <dbReference type="Rhea" id="RHEA:38964"/>
    </physiologicalReaction>
</comment>
<evidence type="ECO:0000256" key="7">
    <source>
        <dbReference type="ARBA" id="ARBA00022741"/>
    </source>
</evidence>
<evidence type="ECO:0000256" key="4">
    <source>
        <dbReference type="ARBA" id="ARBA00022554"/>
    </source>
</evidence>
<dbReference type="OrthoDB" id="7594166at2759"/>
<dbReference type="Pfam" id="PF00005">
    <property type="entry name" value="ABC_tran"/>
    <property type="match status" value="2"/>
</dbReference>
<dbReference type="InterPro" id="IPR003439">
    <property type="entry name" value="ABC_transporter-like_ATP-bd"/>
</dbReference>
<evidence type="ECO:0000256" key="10">
    <source>
        <dbReference type="ARBA" id="ARBA00023136"/>
    </source>
</evidence>
<dbReference type="CDD" id="cd03244">
    <property type="entry name" value="ABCC_MRP_domain2"/>
    <property type="match status" value="1"/>
</dbReference>
<dbReference type="EC" id="7.6.2.3" evidence="11"/>
<keyword evidence="9 13" id="KW-1133">Transmembrane helix</keyword>
<reference evidence="16" key="2">
    <citation type="journal article" name="Mar. Pollut. Bull.">
        <title>The genome of the European estuarine calanoid copepod Eurytemora affinis: Potential use in molecular ecotoxicology.</title>
        <authorList>
            <person name="Choi B.S."/>
            <person name="Kim D.H."/>
            <person name="Kim M.S."/>
            <person name="Park J.C."/>
            <person name="Lee Y.H."/>
            <person name="Kim H.J."/>
            <person name="Jeong C.B."/>
            <person name="Hagiwara A."/>
            <person name="Souissi S."/>
            <person name="Lee J.S."/>
        </authorList>
    </citation>
    <scope>NUCLEOTIDE SEQUENCE</scope>
</reference>
<dbReference type="PANTHER" id="PTHR24223">
    <property type="entry name" value="ATP-BINDING CASSETTE SUB-FAMILY C"/>
    <property type="match status" value="1"/>
</dbReference>
<keyword evidence="10 13" id="KW-0472">Membrane</keyword>
<dbReference type="CDD" id="cd18603">
    <property type="entry name" value="ABC_6TM_MRP1_2_3_6_D2_like"/>
    <property type="match status" value="1"/>
</dbReference>
<dbReference type="EMBL" id="MW149404">
    <property type="protein sequence ID" value="QTW43704.1"/>
    <property type="molecule type" value="mRNA"/>
</dbReference>
<evidence type="ECO:0000256" key="8">
    <source>
        <dbReference type="ARBA" id="ARBA00022840"/>
    </source>
</evidence>
<evidence type="ECO:0000256" key="9">
    <source>
        <dbReference type="ARBA" id="ARBA00022989"/>
    </source>
</evidence>
<feature type="transmembrane region" description="Helical" evidence="13">
    <location>
        <begin position="30"/>
        <end position="50"/>
    </location>
</feature>
<dbReference type="InterPro" id="IPR011527">
    <property type="entry name" value="ABC1_TM_dom"/>
</dbReference>
<evidence type="ECO:0000259" key="15">
    <source>
        <dbReference type="PROSITE" id="PS50929"/>
    </source>
</evidence>
<evidence type="ECO:0000256" key="13">
    <source>
        <dbReference type="SAM" id="Phobius"/>
    </source>
</evidence>
<dbReference type="Gene3D" id="1.20.1560.10">
    <property type="entry name" value="ABC transporter type 1, transmembrane domain"/>
    <property type="match status" value="2"/>
</dbReference>
<feature type="transmembrane region" description="Helical" evidence="13">
    <location>
        <begin position="503"/>
        <end position="522"/>
    </location>
</feature>
<feature type="transmembrane region" description="Helical" evidence="13">
    <location>
        <begin position="417"/>
        <end position="435"/>
    </location>
</feature>
<dbReference type="InterPro" id="IPR027417">
    <property type="entry name" value="P-loop_NTPase"/>
</dbReference>
<dbReference type="PROSITE" id="PS50929">
    <property type="entry name" value="ABC_TM1F"/>
    <property type="match status" value="2"/>
</dbReference>
<evidence type="ECO:0000256" key="2">
    <source>
        <dbReference type="ARBA" id="ARBA00009726"/>
    </source>
</evidence>
<keyword evidence="4" id="KW-0926">Vacuole</keyword>
<comment type="subcellular location">
    <subcellularLocation>
        <location evidence="1">Vacuole membrane</location>
        <topology evidence="1">Multi-pass membrane protein</topology>
    </subcellularLocation>
</comment>
<proteinExistence type="evidence at transcript level"/>
<dbReference type="SUPFAM" id="SSF52540">
    <property type="entry name" value="P-loop containing nucleoside triphosphate hydrolases"/>
    <property type="match status" value="2"/>
</dbReference>
<keyword evidence="8" id="KW-0067">ATP-binding</keyword>
<evidence type="ECO:0000259" key="14">
    <source>
        <dbReference type="PROSITE" id="PS50893"/>
    </source>
</evidence>
<evidence type="ECO:0000313" key="16">
    <source>
        <dbReference type="EMBL" id="QTW43704.1"/>
    </source>
</evidence>
<dbReference type="GO" id="GO:0005774">
    <property type="term" value="C:vacuolar membrane"/>
    <property type="evidence" value="ECO:0007669"/>
    <property type="project" value="UniProtKB-SubCell"/>
</dbReference>
<feature type="transmembrane region" description="Helical" evidence="13">
    <location>
        <begin position="162"/>
        <end position="180"/>
    </location>
</feature>
<dbReference type="PROSITE" id="PS50893">
    <property type="entry name" value="ABC_TRANSPORTER_2"/>
    <property type="match status" value="2"/>
</dbReference>
<dbReference type="FunFam" id="1.20.1560.10:FF:000020">
    <property type="entry name" value="ABC metal ion transporter"/>
    <property type="match status" value="1"/>
</dbReference>
<feature type="domain" description="ABC transporter" evidence="14">
    <location>
        <begin position="595"/>
        <end position="819"/>
    </location>
</feature>
<dbReference type="FunFam" id="1.20.1560.10:FF:000001">
    <property type="entry name" value="ATP-binding cassette subfamily C member 1"/>
    <property type="match status" value="1"/>
</dbReference>
<evidence type="ECO:0000256" key="12">
    <source>
        <dbReference type="ARBA" id="ARBA00047523"/>
    </source>
</evidence>
<evidence type="ECO:0000256" key="1">
    <source>
        <dbReference type="ARBA" id="ARBA00004128"/>
    </source>
</evidence>
<evidence type="ECO:0000256" key="3">
    <source>
        <dbReference type="ARBA" id="ARBA00022448"/>
    </source>
</evidence>
<dbReference type="GO" id="GO:0015431">
    <property type="term" value="F:ABC-type glutathione S-conjugate transporter activity"/>
    <property type="evidence" value="ECO:0007669"/>
    <property type="project" value="UniProtKB-EC"/>
</dbReference>
<dbReference type="PANTHER" id="PTHR24223:SF443">
    <property type="entry name" value="MULTIDRUG-RESISTANCE LIKE PROTEIN 1, ISOFORM I"/>
    <property type="match status" value="1"/>
</dbReference>
<sequence>MGLCTGELWDLNVTWFTSTPDFTPCFHKTIIVYIPVLFLLLSSPLEIYFMKISRRRNIPLTFLNGGRIGFTAVLVGLSLAELGVSVAEDHELKPVADILAPIGKAILYFSVVLLMVGNIRFGIQSSGILFSLFFLVAGLQSITFASVVRFGDIIHQVYSSELFYAEYSLILVVFLLHFWADPPPASVQLDDMREDDMSNENASFPSRITFAYFDRIIRMGWKNPLTLEKLPKLSLRERCSLVFPKWNKFWIKEYTANQKKKKSTSILYPLFQTFCWIYLSSSFIQLLVVLFQQVTPQILGFLINFISSDEEEWKGYLYMSLLVGVNLLITILNSQYFKDQQLIGLRMRSALTCALFRKSLRLSSKSRKELSVGETVNLMSIDTQRIMDVIMSLNLLWSSPLTLGLSLYSLWAYLGPSSLAGLLVMVLIIPINAYLSSKMKKYQKLNMKNKDARMKAMNEILEGVKVLKLYAWEPSFEQQITDIRLTEVENLKRMSYLGAIQTFIFNSTPFFVALASFTSFVLSSPDNILNADIAFVSISYFNIIRRPLNQLPGLITQIISATVSLDRLNNYLNAPEVSASNVTHYDDGDDLAINVINGNLTWDKESEPVLKNIDLKIKRGEMVAIVGQVGSGKSSLLSSLIGELEKAGLNTMINVLGNVSYVPQQAWMQNASLQYNITFGRQFNERLYEKVIDACALRSDFEILPSRDMTEIGEKGINLSGGQKQRVSMARAVYRNGDIYLLDDPLSAVDAHVGQHIYENVIGPKGLLKNKTRVLVTHGVKYLPEMDNIIVLKDGMISESGTYRELLDRGKEFADFLIQYINEEEDKMLGQDTDTIEDVKKELAKKLGLDKLEVELGKARSRSSGAHSNISGYTTGTIERKIQPLLKEKPVFKVKTFSVFSKGVVDEAFVKNKSIQDEKTPLKPGKPGGYGGLGSKIPRKDAVSGYSGGRQGKGIRGGGDLMTLEKVETNAVANAVYRFYFNSVGILAVITIVLLSIMTQGLTIGTNVWLSVWSDDPDSAEASIRNVYLGVYGTLGSLSAATVCISALVTAVGGLNASSILHNRMLAGVLRAPMSFFDTTPKGRIVNRFAKDIDFIDRSIPMTFSALMRLGFSVVGTIAVISYTSPIFIAVFIPLSLLYMFVQKIYVATSRQLRRLESSTRSPIYSWFGESISGVSTIKAFNIQDRFITEIENKIDVNQSCAEPNIISNRWLSIRLEMLGNLIILFAALFAILGRDTLDPGIVGLSLSYAMQITQSLNLLIRQTSQIENNMVSVERVKEYQNGLPQEAPWQTEKDPQGDWPEFGEVQFKGLQTRYREGLDLVLKGVDLHISPGMKVGVVGRTGAGKSSLTLSLFSGTIEIDGVDISKIGLGTLRSRLTIIPQDPVLFSGSLRMNLDPFNECSDQQLWRALELAHLSTYVKTLNQGLDYMISEGGENLSVGQRQLVCLARALLRKSNILILDEATAAIDLETDDLIQETIRSEFKSTTIITIAHRINTIMDSNLVVVLSEGRIQEAGPPDKLMADPESKFALMAKEAGI</sequence>
<dbReference type="GO" id="GO:0000323">
    <property type="term" value="C:lytic vacuole"/>
    <property type="evidence" value="ECO:0007669"/>
    <property type="project" value="UniProtKB-ARBA"/>
</dbReference>
<feature type="transmembrane region" description="Helical" evidence="13">
    <location>
        <begin position="1127"/>
        <end position="1147"/>
    </location>
</feature>
<feature type="transmembrane region" description="Helical" evidence="13">
    <location>
        <begin position="266"/>
        <end position="291"/>
    </location>
</feature>
<dbReference type="GO" id="GO:0005524">
    <property type="term" value="F:ATP binding"/>
    <property type="evidence" value="ECO:0007669"/>
    <property type="project" value="UniProtKB-KW"/>
</dbReference>
<keyword evidence="3" id="KW-0813">Transport</keyword>
<dbReference type="FunFam" id="3.40.50.300:FF:000074">
    <property type="entry name" value="Multidrug resistance-associated protein 5 isoform 1"/>
    <property type="match status" value="1"/>
</dbReference>
<accession>A0A8B0MC84</accession>
<feature type="transmembrane region" description="Helical" evidence="13">
    <location>
        <begin position="316"/>
        <end position="337"/>
    </location>
</feature>
<feature type="transmembrane region" description="Helical" evidence="13">
    <location>
        <begin position="128"/>
        <end position="150"/>
    </location>
</feature>
<dbReference type="CDD" id="cd18595">
    <property type="entry name" value="ABC_6TM_MRP1_2_3_6_D1_like"/>
    <property type="match status" value="1"/>
</dbReference>
<dbReference type="InterPro" id="IPR050173">
    <property type="entry name" value="ABC_transporter_C-like"/>
</dbReference>
<comment type="similarity">
    <text evidence="2">Belongs to the ABC transporter superfamily. ABCC family. Conjugate transporter (TC 3.A.1.208) subfamily.</text>
</comment>
<evidence type="ECO:0000256" key="5">
    <source>
        <dbReference type="ARBA" id="ARBA00022692"/>
    </source>
</evidence>
<feature type="transmembrane region" description="Helical" evidence="13">
    <location>
        <begin position="1218"/>
        <end position="1235"/>
    </location>
</feature>
<feature type="transmembrane region" description="Helical" evidence="13">
    <location>
        <begin position="1030"/>
        <end position="1055"/>
    </location>
</feature>
<dbReference type="GO" id="GO:0016887">
    <property type="term" value="F:ATP hydrolysis activity"/>
    <property type="evidence" value="ECO:0007669"/>
    <property type="project" value="InterPro"/>
</dbReference>
<feature type="transmembrane region" description="Helical" evidence="13">
    <location>
        <begin position="984"/>
        <end position="1010"/>
    </location>
</feature>
<dbReference type="Gene3D" id="3.40.50.300">
    <property type="entry name" value="P-loop containing nucleotide triphosphate hydrolases"/>
    <property type="match status" value="2"/>
</dbReference>
<dbReference type="PROSITE" id="PS00211">
    <property type="entry name" value="ABC_TRANSPORTER_1"/>
    <property type="match status" value="2"/>
</dbReference>
<name>A0A8B0MC84_EURAF</name>
<keyword evidence="5 13" id="KW-0812">Transmembrane</keyword>